<keyword evidence="2" id="KW-0812">Transmembrane</keyword>
<comment type="caution">
    <text evidence="3">The sequence shown here is derived from an EMBL/GenBank/DDBJ whole genome shotgun (WGS) entry which is preliminary data.</text>
</comment>
<dbReference type="AlphaFoldDB" id="A0A2P4ZPT8"/>
<evidence type="ECO:0000256" key="2">
    <source>
        <dbReference type="SAM" id="Phobius"/>
    </source>
</evidence>
<dbReference type="PROSITE" id="PS51257">
    <property type="entry name" value="PROKAR_LIPOPROTEIN"/>
    <property type="match status" value="1"/>
</dbReference>
<dbReference type="EMBL" id="JPDN02000014">
    <property type="protein sequence ID" value="PON26320.1"/>
    <property type="molecule type" value="Genomic_DNA"/>
</dbReference>
<keyword evidence="2" id="KW-0472">Membrane</keyword>
<organism evidence="3 4">
    <name type="scientific">Trichoderma gamsii</name>
    <dbReference type="NCBI Taxonomy" id="398673"/>
    <lineage>
        <taxon>Eukaryota</taxon>
        <taxon>Fungi</taxon>
        <taxon>Dikarya</taxon>
        <taxon>Ascomycota</taxon>
        <taxon>Pezizomycotina</taxon>
        <taxon>Sordariomycetes</taxon>
        <taxon>Hypocreomycetidae</taxon>
        <taxon>Hypocreales</taxon>
        <taxon>Hypocreaceae</taxon>
        <taxon>Trichoderma</taxon>
    </lineage>
</organism>
<feature type="region of interest" description="Disordered" evidence="1">
    <location>
        <begin position="139"/>
        <end position="164"/>
    </location>
</feature>
<dbReference type="GeneID" id="29981588"/>
<keyword evidence="4" id="KW-1185">Reference proteome</keyword>
<reference evidence="3 4" key="1">
    <citation type="journal article" date="2016" name="Genome Announc.">
        <title>Draft Whole-Genome Sequence of Trichoderma gamsii T6085, a Promising Biocontrol Agent of Fusarium Head Blight on Wheat.</title>
        <authorList>
            <person name="Baroncelli R."/>
            <person name="Zapparata A."/>
            <person name="Piaggeschi G."/>
            <person name="Sarrocco S."/>
            <person name="Vannacci G."/>
        </authorList>
    </citation>
    <scope>NUCLEOTIDE SEQUENCE [LARGE SCALE GENOMIC DNA]</scope>
    <source>
        <strain evidence="3 4">T6085</strain>
    </source>
</reference>
<protein>
    <submittedName>
        <fullName evidence="3">Uncharacterized protein</fullName>
    </submittedName>
</protein>
<evidence type="ECO:0000256" key="1">
    <source>
        <dbReference type="SAM" id="MobiDB-lite"/>
    </source>
</evidence>
<keyword evidence="2" id="KW-1133">Transmembrane helix</keyword>
<proteinExistence type="predicted"/>
<sequence>MMSLRFSQRSRTRPTASASGLVASCYGVFCRYRAMRYGSQLRVRSAGKPVRDVPGLYFGYGFKPPSGVGGQLSAESPCGHPGHSAGAGLGWLSCSPVRGVTWQVQGHKYPLHILAALLARLLLSSLALSFLNHLTTPDLGPSDRSSPPVKRWFSPPRRPKPRRARTKALWRRYFGSGIAALSAALYPIAIPGCVSICINCAAAS</sequence>
<evidence type="ECO:0000313" key="3">
    <source>
        <dbReference type="EMBL" id="PON26320.1"/>
    </source>
</evidence>
<feature type="transmembrane region" description="Helical" evidence="2">
    <location>
        <begin position="170"/>
        <end position="189"/>
    </location>
</feature>
<gene>
    <name evidence="3" type="ORF">TGAM01_v204796</name>
</gene>
<dbReference type="Proteomes" id="UP000054821">
    <property type="component" value="Unassembled WGS sequence"/>
</dbReference>
<accession>A0A2P4ZPT8</accession>
<name>A0A2P4ZPT8_9HYPO</name>
<dbReference type="RefSeq" id="XP_018665298.1">
    <property type="nucleotide sequence ID" value="XM_018801505.1"/>
</dbReference>
<evidence type="ECO:0000313" key="4">
    <source>
        <dbReference type="Proteomes" id="UP000054821"/>
    </source>
</evidence>